<comment type="subcellular location">
    <subcellularLocation>
        <location evidence="1">Mitochondrion</location>
    </subcellularLocation>
</comment>
<dbReference type="PANTHER" id="PTHR28163:SF1">
    <property type="entry name" value="PROTEIN PET117 HOMOLOG, MITOCHONDRIAL"/>
    <property type="match status" value="1"/>
</dbReference>
<reference evidence="7" key="1">
    <citation type="submission" date="2016-05" db="EMBL/GenBank/DDBJ databases">
        <title>Comparative genomics of biotechnologically important yeasts.</title>
        <authorList>
            <consortium name="DOE Joint Genome Institute"/>
            <person name="Riley R."/>
            <person name="Haridas S."/>
            <person name="Wolfe K.H."/>
            <person name="Lopes M.R."/>
            <person name="Hittinger C.T."/>
            <person name="Goker M."/>
            <person name="Salamov A."/>
            <person name="Wisecaver J."/>
            <person name="Long T.M."/>
            <person name="Aerts A.L."/>
            <person name="Barry K."/>
            <person name="Choi C."/>
            <person name="Clum A."/>
            <person name="Coughlan A.Y."/>
            <person name="Deshpande S."/>
            <person name="Douglass A.P."/>
            <person name="Hanson S.J."/>
            <person name="Klenk H.-P."/>
            <person name="Labutti K."/>
            <person name="Lapidus A."/>
            <person name="Lindquist E."/>
            <person name="Lipzen A."/>
            <person name="Meier-Kolthoff J.P."/>
            <person name="Ohm R.A."/>
            <person name="Otillar R.P."/>
            <person name="Pangilinan J."/>
            <person name="Peng Y."/>
            <person name="Rokas A."/>
            <person name="Rosa C.A."/>
            <person name="Scheuner C."/>
            <person name="Sibirny A.A."/>
            <person name="Slot J.C."/>
            <person name="Stielow J.B."/>
            <person name="Sun H."/>
            <person name="Kurtzman C.P."/>
            <person name="Blackwell M."/>
            <person name="Grigoriev I.V."/>
            <person name="Jeffries T.W."/>
        </authorList>
    </citation>
    <scope>NUCLEOTIDE SEQUENCE [LARGE SCALE GENOMIC DNA]</scope>
    <source>
        <strain evidence="7">NRRL Y-12698</strain>
    </source>
</reference>
<evidence type="ECO:0000313" key="7">
    <source>
        <dbReference type="Proteomes" id="UP000094336"/>
    </source>
</evidence>
<dbReference type="PANTHER" id="PTHR28163">
    <property type="entry name" value="PROTEIN PET117 HOMOLOG, MITOCHONDRIAL"/>
    <property type="match status" value="1"/>
</dbReference>
<dbReference type="RefSeq" id="XP_018985302.1">
    <property type="nucleotide sequence ID" value="XM_019128921.1"/>
</dbReference>
<evidence type="ECO:0000256" key="1">
    <source>
        <dbReference type="ARBA" id="ARBA00004173"/>
    </source>
</evidence>
<feature type="coiled-coil region" evidence="5">
    <location>
        <begin position="40"/>
        <end position="67"/>
    </location>
</feature>
<name>A0A1E3QR61_9ASCO</name>
<gene>
    <name evidence="6" type="ORF">BABINDRAFT_161629</name>
</gene>
<proteinExistence type="inferred from homology"/>
<dbReference type="Pfam" id="PF15786">
    <property type="entry name" value="PET117"/>
    <property type="match status" value="1"/>
</dbReference>
<evidence type="ECO:0000256" key="3">
    <source>
        <dbReference type="ARBA" id="ARBA00022946"/>
    </source>
</evidence>
<accession>A0A1E3QR61</accession>
<keyword evidence="5" id="KW-0175">Coiled coil</keyword>
<comment type="similarity">
    <text evidence="2">Belongs to the PET117 family.</text>
</comment>
<dbReference type="GeneID" id="30146774"/>
<keyword evidence="3" id="KW-0809">Transit peptide</keyword>
<evidence type="ECO:0000256" key="5">
    <source>
        <dbReference type="SAM" id="Coils"/>
    </source>
</evidence>
<organism evidence="6 7">
    <name type="scientific">Babjeviella inositovora NRRL Y-12698</name>
    <dbReference type="NCBI Taxonomy" id="984486"/>
    <lineage>
        <taxon>Eukaryota</taxon>
        <taxon>Fungi</taxon>
        <taxon>Dikarya</taxon>
        <taxon>Ascomycota</taxon>
        <taxon>Saccharomycotina</taxon>
        <taxon>Pichiomycetes</taxon>
        <taxon>Serinales incertae sedis</taxon>
        <taxon>Babjeviella</taxon>
    </lineage>
</organism>
<protein>
    <submittedName>
        <fullName evidence="6">Uncharacterized protein</fullName>
    </submittedName>
</protein>
<dbReference type="OrthoDB" id="76305at2759"/>
<dbReference type="EMBL" id="KV454431">
    <property type="protein sequence ID" value="ODQ79974.1"/>
    <property type="molecule type" value="Genomic_DNA"/>
</dbReference>
<evidence type="ECO:0000313" key="6">
    <source>
        <dbReference type="EMBL" id="ODQ79974.1"/>
    </source>
</evidence>
<dbReference type="InterPro" id="IPR031568">
    <property type="entry name" value="Pet117"/>
</dbReference>
<evidence type="ECO:0000256" key="2">
    <source>
        <dbReference type="ARBA" id="ARBA00008197"/>
    </source>
</evidence>
<dbReference type="AlphaFoldDB" id="A0A1E3QR61"/>
<dbReference type="GO" id="GO:0033617">
    <property type="term" value="P:mitochondrial respiratory chain complex IV assembly"/>
    <property type="evidence" value="ECO:0007669"/>
    <property type="project" value="EnsemblFungi"/>
</dbReference>
<dbReference type="STRING" id="984486.A0A1E3QR61"/>
<sequence length="105" mass="11859">MSTGSKITFGSSCVLAVGTMLWVHSVHRTERLNLQQGPIKDAARVAAKQERRELKKTSEEAAVISRKKMLNEQEHLLQLELREKYAKLQPLDGEIVQGEMASRKD</sequence>
<evidence type="ECO:0000256" key="4">
    <source>
        <dbReference type="ARBA" id="ARBA00023128"/>
    </source>
</evidence>
<dbReference type="Proteomes" id="UP000094336">
    <property type="component" value="Unassembled WGS sequence"/>
</dbReference>
<dbReference type="GO" id="GO:0005739">
    <property type="term" value="C:mitochondrion"/>
    <property type="evidence" value="ECO:0007669"/>
    <property type="project" value="UniProtKB-SubCell"/>
</dbReference>
<keyword evidence="4" id="KW-0496">Mitochondrion</keyword>
<keyword evidence="7" id="KW-1185">Reference proteome</keyword>